<reference evidence="2 3" key="1">
    <citation type="submission" date="2019-11" db="EMBL/GenBank/DDBJ databases">
        <authorList>
            <person name="Jiao W.-B."/>
            <person name="Schneeberger K."/>
        </authorList>
    </citation>
    <scope>NUCLEOTIDE SEQUENCE [LARGE SCALE GENOMIC DNA]</scope>
    <source>
        <strain evidence="3">cv. An-1</strain>
    </source>
</reference>
<dbReference type="SUPFAM" id="SSF48208">
    <property type="entry name" value="Six-hairpin glycosidases"/>
    <property type="match status" value="1"/>
</dbReference>
<dbReference type="AlphaFoldDB" id="A0A654FE39"/>
<name>A0A654FE39_ARATH</name>
<evidence type="ECO:0000313" key="2">
    <source>
        <dbReference type="EMBL" id="VYS59155.1"/>
    </source>
</evidence>
<dbReference type="GO" id="GO:0005975">
    <property type="term" value="P:carbohydrate metabolic process"/>
    <property type="evidence" value="ECO:0007669"/>
    <property type="project" value="InterPro"/>
</dbReference>
<evidence type="ECO:0000256" key="1">
    <source>
        <dbReference type="SAM" id="MobiDB-lite"/>
    </source>
</evidence>
<protein>
    <submittedName>
        <fullName evidence="2">Uncharacterized protein</fullName>
    </submittedName>
</protein>
<accession>A0A654FE39</accession>
<gene>
    <name evidence="2" type="ORF">AN1_LOCUS14597</name>
</gene>
<dbReference type="InterPro" id="IPR012341">
    <property type="entry name" value="6hp_glycosidase-like_sf"/>
</dbReference>
<dbReference type="Gene3D" id="1.50.10.10">
    <property type="match status" value="1"/>
</dbReference>
<dbReference type="InterPro" id="IPR008928">
    <property type="entry name" value="6-hairpin_glycosidase_sf"/>
</dbReference>
<evidence type="ECO:0000313" key="3">
    <source>
        <dbReference type="Proteomes" id="UP000426265"/>
    </source>
</evidence>
<feature type="compositionally biased region" description="Basic and acidic residues" evidence="1">
    <location>
        <begin position="10"/>
        <end position="22"/>
    </location>
</feature>
<proteinExistence type="predicted"/>
<sequence length="66" mass="7775">MLYTQLGDGNSDHSGWERPKDMDTPRTLYNNLLLPLVPKSLLKPQPLLPRPHLFSNRWILLIHPRY</sequence>
<dbReference type="EMBL" id="CACRSJ010000106">
    <property type="protein sequence ID" value="VYS59155.1"/>
    <property type="molecule type" value="Genomic_DNA"/>
</dbReference>
<feature type="region of interest" description="Disordered" evidence="1">
    <location>
        <begin position="1"/>
        <end position="22"/>
    </location>
</feature>
<dbReference type="Proteomes" id="UP000426265">
    <property type="component" value="Unassembled WGS sequence"/>
</dbReference>
<organism evidence="2 3">
    <name type="scientific">Arabidopsis thaliana</name>
    <name type="common">Mouse-ear cress</name>
    <dbReference type="NCBI Taxonomy" id="3702"/>
    <lineage>
        <taxon>Eukaryota</taxon>
        <taxon>Viridiplantae</taxon>
        <taxon>Streptophyta</taxon>
        <taxon>Embryophyta</taxon>
        <taxon>Tracheophyta</taxon>
        <taxon>Spermatophyta</taxon>
        <taxon>Magnoliopsida</taxon>
        <taxon>eudicotyledons</taxon>
        <taxon>Gunneridae</taxon>
        <taxon>Pentapetalae</taxon>
        <taxon>rosids</taxon>
        <taxon>malvids</taxon>
        <taxon>Brassicales</taxon>
        <taxon>Brassicaceae</taxon>
        <taxon>Camelineae</taxon>
        <taxon>Arabidopsis</taxon>
    </lineage>
</organism>